<feature type="compositionally biased region" description="Polar residues" evidence="1">
    <location>
        <begin position="348"/>
        <end position="359"/>
    </location>
</feature>
<evidence type="ECO:0000313" key="3">
    <source>
        <dbReference type="Proteomes" id="UP000283895"/>
    </source>
</evidence>
<dbReference type="OrthoDB" id="3439209at2759"/>
<feature type="compositionally biased region" description="Polar residues" evidence="1">
    <location>
        <begin position="211"/>
        <end position="224"/>
    </location>
</feature>
<dbReference type="AlphaFoldDB" id="A0A423VCY7"/>
<feature type="region of interest" description="Disordered" evidence="1">
    <location>
        <begin position="345"/>
        <end position="384"/>
    </location>
</feature>
<name>A0A423VCY7_9PEZI</name>
<evidence type="ECO:0000313" key="2">
    <source>
        <dbReference type="EMBL" id="ROV88831.1"/>
    </source>
</evidence>
<feature type="compositionally biased region" description="Low complexity" evidence="1">
    <location>
        <begin position="225"/>
        <end position="235"/>
    </location>
</feature>
<comment type="caution">
    <text evidence="2">The sequence shown here is derived from an EMBL/GenBank/DDBJ whole genome shotgun (WGS) entry which is preliminary data.</text>
</comment>
<evidence type="ECO:0000256" key="1">
    <source>
        <dbReference type="SAM" id="MobiDB-lite"/>
    </source>
</evidence>
<gene>
    <name evidence="2" type="ORF">VMCG_10161</name>
</gene>
<feature type="compositionally biased region" description="Polar residues" evidence="1">
    <location>
        <begin position="48"/>
        <end position="60"/>
    </location>
</feature>
<feature type="compositionally biased region" description="Polar residues" evidence="1">
    <location>
        <begin position="242"/>
        <end position="264"/>
    </location>
</feature>
<sequence>MEQMNHVPRVVSTPDQSHPVSLQPLAVDSNHANGLPELNPRYLAPMPSSASDTATKTNPAGNVPPSTPNWFNTTNTPAGDGSIGQYGVYGGLPNSLYYDTFNLSGSAFDLGAVGGAMPNYFESPSSSTYPMNSSSPNTMFGSFSSSIGPPENMDMDLPEFMHNPASIPGGTASGLYPGVQRQEAFAIPPTPLFPSSTNPGIVQPQTVSPSMLRLNNTPSLPMATSSSESLSGSYSPFHMDTDSNSVQGTTNTIPETLILPSSDQQSRRRTGHRNTHRGSNSGSKWGRKALPDKAPTQQFILPNNGAKRRSEPDSTISPKPHSKKSKAKNKTSAEFQLRNHHAEFASPSGAQATSSTGIQAPSSSSTAAEAAADDPTSGRSAQDDFLVNSRLSGMKYSQIRKLGNFKEAESTLRGRFRTLMKPKEARVRNPQWQEIDDKLLKQAVPKLTKNNDNVPWKAVADYIFNHGGTYRFGYNTCHKRWNYLKETSDEQVKKDRINGKKDM</sequence>
<feature type="compositionally biased region" description="Basic residues" evidence="1">
    <location>
        <begin position="320"/>
        <end position="329"/>
    </location>
</feature>
<proteinExistence type="predicted"/>
<reference evidence="2 3" key="1">
    <citation type="submission" date="2015-09" db="EMBL/GenBank/DDBJ databases">
        <title>Host preference determinants of Valsa canker pathogens revealed by comparative genomics.</title>
        <authorList>
            <person name="Yin Z."/>
            <person name="Huang L."/>
        </authorList>
    </citation>
    <scope>NUCLEOTIDE SEQUENCE [LARGE SCALE GENOMIC DNA]</scope>
    <source>
        <strain evidence="2 3">03-1</strain>
    </source>
</reference>
<dbReference type="STRING" id="356882.A0A423VCY7"/>
<dbReference type="Proteomes" id="UP000283895">
    <property type="component" value="Unassembled WGS sequence"/>
</dbReference>
<protein>
    <recommendedName>
        <fullName evidence="4">Myb-like domain-containing protein</fullName>
    </recommendedName>
</protein>
<evidence type="ECO:0008006" key="4">
    <source>
        <dbReference type="Google" id="ProtNLM"/>
    </source>
</evidence>
<organism evidence="2 3">
    <name type="scientific">Cytospora schulzeri</name>
    <dbReference type="NCBI Taxonomy" id="448051"/>
    <lineage>
        <taxon>Eukaryota</taxon>
        <taxon>Fungi</taxon>
        <taxon>Dikarya</taxon>
        <taxon>Ascomycota</taxon>
        <taxon>Pezizomycotina</taxon>
        <taxon>Sordariomycetes</taxon>
        <taxon>Sordariomycetidae</taxon>
        <taxon>Diaporthales</taxon>
        <taxon>Cytosporaceae</taxon>
        <taxon>Cytospora</taxon>
    </lineage>
</organism>
<feature type="region of interest" description="Disordered" evidence="1">
    <location>
        <begin position="28"/>
        <end position="69"/>
    </location>
</feature>
<dbReference type="EMBL" id="LKEA01000075">
    <property type="protein sequence ID" value="ROV88831.1"/>
    <property type="molecule type" value="Genomic_DNA"/>
</dbReference>
<keyword evidence="3" id="KW-1185">Reference proteome</keyword>
<feature type="compositionally biased region" description="Basic residues" evidence="1">
    <location>
        <begin position="267"/>
        <end position="276"/>
    </location>
</feature>
<accession>A0A423VCY7</accession>
<feature type="compositionally biased region" description="Low complexity" evidence="1">
    <location>
        <begin position="360"/>
        <end position="377"/>
    </location>
</feature>
<feature type="region of interest" description="Disordered" evidence="1">
    <location>
        <begin position="211"/>
        <end position="333"/>
    </location>
</feature>